<dbReference type="EMBL" id="JAINUF010000024">
    <property type="protein sequence ID" value="KAJ8333299.1"/>
    <property type="molecule type" value="Genomic_DNA"/>
</dbReference>
<evidence type="ECO:0000313" key="2">
    <source>
        <dbReference type="EMBL" id="KAJ8333299.1"/>
    </source>
</evidence>
<sequence>MNDDVSDDSSDSPDGIPGPGSEPFQVRRLSSRNLQLPPLAFRLAEQQMDWDRNTERPPRPTSLALRSPPLIAITTAENSSDTVMNLTLDMVKF</sequence>
<proteinExistence type="predicted"/>
<organism evidence="2 3">
    <name type="scientific">Synaphobranchus kaupii</name>
    <name type="common">Kaup's arrowtooth eel</name>
    <dbReference type="NCBI Taxonomy" id="118154"/>
    <lineage>
        <taxon>Eukaryota</taxon>
        <taxon>Metazoa</taxon>
        <taxon>Chordata</taxon>
        <taxon>Craniata</taxon>
        <taxon>Vertebrata</taxon>
        <taxon>Euteleostomi</taxon>
        <taxon>Actinopterygii</taxon>
        <taxon>Neopterygii</taxon>
        <taxon>Teleostei</taxon>
        <taxon>Anguilliformes</taxon>
        <taxon>Synaphobranchidae</taxon>
        <taxon>Synaphobranchus</taxon>
    </lineage>
</organism>
<feature type="compositionally biased region" description="Acidic residues" evidence="1">
    <location>
        <begin position="1"/>
        <end position="11"/>
    </location>
</feature>
<protein>
    <submittedName>
        <fullName evidence="2">Uncharacterized protein</fullName>
    </submittedName>
</protein>
<evidence type="ECO:0000313" key="3">
    <source>
        <dbReference type="Proteomes" id="UP001152622"/>
    </source>
</evidence>
<accession>A0A9Q1IB95</accession>
<comment type="caution">
    <text evidence="2">The sequence shown here is derived from an EMBL/GenBank/DDBJ whole genome shotgun (WGS) entry which is preliminary data.</text>
</comment>
<reference evidence="2" key="1">
    <citation type="journal article" date="2023" name="Science">
        <title>Genome structures resolve the early diversification of teleost fishes.</title>
        <authorList>
            <person name="Parey E."/>
            <person name="Louis A."/>
            <person name="Montfort J."/>
            <person name="Bouchez O."/>
            <person name="Roques C."/>
            <person name="Iampietro C."/>
            <person name="Lluch J."/>
            <person name="Castinel A."/>
            <person name="Donnadieu C."/>
            <person name="Desvignes T."/>
            <person name="Floi Bucao C."/>
            <person name="Jouanno E."/>
            <person name="Wen M."/>
            <person name="Mejri S."/>
            <person name="Dirks R."/>
            <person name="Jansen H."/>
            <person name="Henkel C."/>
            <person name="Chen W.J."/>
            <person name="Zahm M."/>
            <person name="Cabau C."/>
            <person name="Klopp C."/>
            <person name="Thompson A.W."/>
            <person name="Robinson-Rechavi M."/>
            <person name="Braasch I."/>
            <person name="Lecointre G."/>
            <person name="Bobe J."/>
            <person name="Postlethwait J.H."/>
            <person name="Berthelot C."/>
            <person name="Roest Crollius H."/>
            <person name="Guiguen Y."/>
        </authorList>
    </citation>
    <scope>NUCLEOTIDE SEQUENCE</scope>
    <source>
        <strain evidence="2">WJC10195</strain>
    </source>
</reference>
<feature type="compositionally biased region" description="Low complexity" evidence="1">
    <location>
        <begin position="12"/>
        <end position="21"/>
    </location>
</feature>
<dbReference type="OrthoDB" id="8933878at2759"/>
<evidence type="ECO:0000256" key="1">
    <source>
        <dbReference type="SAM" id="MobiDB-lite"/>
    </source>
</evidence>
<feature type="region of interest" description="Disordered" evidence="1">
    <location>
        <begin position="1"/>
        <end position="31"/>
    </location>
</feature>
<dbReference type="AlphaFoldDB" id="A0A9Q1IB95"/>
<gene>
    <name evidence="2" type="ORF">SKAU_G00421950</name>
</gene>
<name>A0A9Q1IB95_SYNKA</name>
<dbReference type="Proteomes" id="UP001152622">
    <property type="component" value="Chromosome 24"/>
</dbReference>
<keyword evidence="3" id="KW-1185">Reference proteome</keyword>